<keyword evidence="3" id="KW-0808">Transferase</keyword>
<evidence type="ECO:0000256" key="3">
    <source>
        <dbReference type="ARBA" id="ARBA00022679"/>
    </source>
</evidence>
<dbReference type="InterPro" id="IPR017441">
    <property type="entry name" value="Protein_kinase_ATP_BS"/>
</dbReference>
<dbReference type="EMBL" id="JAVREN010000031">
    <property type="protein sequence ID" value="MDT0309112.1"/>
    <property type="molecule type" value="Genomic_DNA"/>
</dbReference>
<dbReference type="SMART" id="SM00220">
    <property type="entry name" value="S_TKc"/>
    <property type="match status" value="1"/>
</dbReference>
<dbReference type="InterPro" id="IPR008271">
    <property type="entry name" value="Ser/Thr_kinase_AS"/>
</dbReference>
<dbReference type="PROSITE" id="PS50011">
    <property type="entry name" value="PROTEIN_KINASE_DOM"/>
    <property type="match status" value="1"/>
</dbReference>
<dbReference type="Gene3D" id="1.10.510.10">
    <property type="entry name" value="Transferase(Phosphotransferase) domain 1"/>
    <property type="match status" value="1"/>
</dbReference>
<dbReference type="RefSeq" id="WP_311632068.1">
    <property type="nucleotide sequence ID" value="NZ_JAVREN010000031.1"/>
</dbReference>
<feature type="binding site" evidence="7">
    <location>
        <position position="39"/>
    </location>
    <ligand>
        <name>ATP</name>
        <dbReference type="ChEBI" id="CHEBI:30616"/>
    </ligand>
</feature>
<dbReference type="CDD" id="cd14014">
    <property type="entry name" value="STKc_PknB_like"/>
    <property type="match status" value="1"/>
</dbReference>
<evidence type="ECO:0000256" key="7">
    <source>
        <dbReference type="PROSITE-ProRule" id="PRU10141"/>
    </source>
</evidence>
<proteinExistence type="predicted"/>
<comment type="caution">
    <text evidence="9">The sequence shown here is derived from an EMBL/GenBank/DDBJ whole genome shotgun (WGS) entry which is preliminary data.</text>
</comment>
<dbReference type="PANTHER" id="PTHR43289:SF6">
    <property type="entry name" value="SERINE_THREONINE-PROTEIN KINASE NEKL-3"/>
    <property type="match status" value="1"/>
</dbReference>
<evidence type="ECO:0000313" key="10">
    <source>
        <dbReference type="Proteomes" id="UP001183388"/>
    </source>
</evidence>
<evidence type="ECO:0000259" key="8">
    <source>
        <dbReference type="PROSITE" id="PS50011"/>
    </source>
</evidence>
<evidence type="ECO:0000256" key="4">
    <source>
        <dbReference type="ARBA" id="ARBA00022741"/>
    </source>
</evidence>
<keyword evidence="2" id="KW-0723">Serine/threonine-protein kinase</keyword>
<dbReference type="InterPro" id="IPR003325">
    <property type="entry name" value="TerD"/>
</dbReference>
<keyword evidence="10" id="KW-1185">Reference proteome</keyword>
<keyword evidence="6 7" id="KW-0067">ATP-binding</keyword>
<dbReference type="PROSITE" id="PS00108">
    <property type="entry name" value="PROTEIN_KINASE_ST"/>
    <property type="match status" value="1"/>
</dbReference>
<dbReference type="PROSITE" id="PS00107">
    <property type="entry name" value="PROTEIN_KINASE_ATP"/>
    <property type="match status" value="1"/>
</dbReference>
<dbReference type="InterPro" id="IPR011009">
    <property type="entry name" value="Kinase-like_dom_sf"/>
</dbReference>
<evidence type="ECO:0000256" key="6">
    <source>
        <dbReference type="ARBA" id="ARBA00022840"/>
    </source>
</evidence>
<dbReference type="Proteomes" id="UP001183388">
    <property type="component" value="Unassembled WGS sequence"/>
</dbReference>
<dbReference type="CDD" id="cd06974">
    <property type="entry name" value="TerD_like"/>
    <property type="match status" value="1"/>
</dbReference>
<gene>
    <name evidence="9" type="ORF">RM780_19410</name>
</gene>
<evidence type="ECO:0000313" key="9">
    <source>
        <dbReference type="EMBL" id="MDT0309112.1"/>
    </source>
</evidence>
<keyword evidence="5" id="KW-0418">Kinase</keyword>
<dbReference type="PANTHER" id="PTHR43289">
    <property type="entry name" value="MITOGEN-ACTIVATED PROTEIN KINASE KINASE KINASE 20-RELATED"/>
    <property type="match status" value="1"/>
</dbReference>
<dbReference type="Gene3D" id="2.60.60.30">
    <property type="entry name" value="sav2460 like domains"/>
    <property type="match status" value="1"/>
</dbReference>
<sequence length="511" mass="54355">MQNRVLDGRYRLGRALGAGGSGTVWEAVDLRLERRVAVKLVSTVTAGRDPRVRERFEREAKLLAALSSPFIVTVHDVGEARWEGAADSVLYLVMERLPGRSLDRMLSEDPQLPPPTEIARWGEHICRALAVAHASGVVHRDLKPANVMVGPDGLARVLDFGIAAVLADSTDHARLTSTGVVVGTPAYMSPEQIEGRTVGFGSDLYSAGCVLYTLLTGRPPFHGDSLYQLLRQQMESAPQPPSALRGGLAPDWDRLVLGLLAKRPAERPGDAAAIADRLRDLALSAAAAPTVLLPSQAVPPMPPYRPSTRVDPRSVLLSTCPLPGGGRLPLATGQRMRLAEVMPRAAVFQVGLDWQAPEGAEVDASALVLDDGGSVLSEEHFVFYNNPDPAGVGVALADGGPEARFAVELPALEAAVERVVFTVSVHDAEERGQDLSDVALLHVRLIDPDSGDELLCYGFPAGPPHATGVTFGELVREEDGWWFAAVSRAYAGGLAEIVEAHGLAVEADPAG</sequence>
<dbReference type="InterPro" id="IPR000719">
    <property type="entry name" value="Prot_kinase_dom"/>
</dbReference>
<protein>
    <recommendedName>
        <fullName evidence="1">non-specific serine/threonine protein kinase</fullName>
        <ecNumber evidence="1">2.7.11.1</ecNumber>
    </recommendedName>
</protein>
<name>A0ABU2LCU0_9ACTN</name>
<evidence type="ECO:0000256" key="1">
    <source>
        <dbReference type="ARBA" id="ARBA00012513"/>
    </source>
</evidence>
<dbReference type="EC" id="2.7.11.1" evidence="1"/>
<evidence type="ECO:0000256" key="2">
    <source>
        <dbReference type="ARBA" id="ARBA00022527"/>
    </source>
</evidence>
<dbReference type="Gene3D" id="3.30.200.20">
    <property type="entry name" value="Phosphorylase Kinase, domain 1"/>
    <property type="match status" value="1"/>
</dbReference>
<reference evidence="10" key="1">
    <citation type="submission" date="2023-07" db="EMBL/GenBank/DDBJ databases">
        <title>30 novel species of actinomycetes from the DSMZ collection.</title>
        <authorList>
            <person name="Nouioui I."/>
        </authorList>
    </citation>
    <scope>NUCLEOTIDE SEQUENCE [LARGE SCALE GENOMIC DNA]</scope>
    <source>
        <strain evidence="10">DSM 44917</strain>
    </source>
</reference>
<feature type="domain" description="Protein kinase" evidence="8">
    <location>
        <begin position="10"/>
        <end position="283"/>
    </location>
</feature>
<dbReference type="SUPFAM" id="SSF56112">
    <property type="entry name" value="Protein kinase-like (PK-like)"/>
    <property type="match status" value="1"/>
</dbReference>
<dbReference type="Pfam" id="PF00069">
    <property type="entry name" value="Pkinase"/>
    <property type="match status" value="1"/>
</dbReference>
<dbReference type="Pfam" id="PF02342">
    <property type="entry name" value="TerD"/>
    <property type="match status" value="1"/>
</dbReference>
<organism evidence="9 10">
    <name type="scientific">Streptomyces boetiae</name>
    <dbReference type="NCBI Taxonomy" id="3075541"/>
    <lineage>
        <taxon>Bacteria</taxon>
        <taxon>Bacillati</taxon>
        <taxon>Actinomycetota</taxon>
        <taxon>Actinomycetes</taxon>
        <taxon>Kitasatosporales</taxon>
        <taxon>Streptomycetaceae</taxon>
        <taxon>Streptomyces</taxon>
    </lineage>
</organism>
<evidence type="ECO:0000256" key="5">
    <source>
        <dbReference type="ARBA" id="ARBA00022777"/>
    </source>
</evidence>
<keyword evidence="4 7" id="KW-0547">Nucleotide-binding</keyword>
<accession>A0ABU2LCU0</accession>